<dbReference type="OrthoDB" id="7932896at2"/>
<keyword evidence="4" id="KW-1185">Reference proteome</keyword>
<feature type="transmembrane region" description="Helical" evidence="2">
    <location>
        <begin position="100"/>
        <end position="130"/>
    </location>
</feature>
<protein>
    <submittedName>
        <fullName evidence="3">Uncharacterized protein</fullName>
    </submittedName>
</protein>
<accession>A0A1I7MYF1</accession>
<evidence type="ECO:0000256" key="1">
    <source>
        <dbReference type="SAM" id="MobiDB-lite"/>
    </source>
</evidence>
<keyword evidence="2" id="KW-1133">Transmembrane helix</keyword>
<dbReference type="AlphaFoldDB" id="A0A1I7MYF1"/>
<evidence type="ECO:0000256" key="2">
    <source>
        <dbReference type="SAM" id="Phobius"/>
    </source>
</evidence>
<keyword evidence="2" id="KW-0812">Transmembrane</keyword>
<evidence type="ECO:0000313" key="4">
    <source>
        <dbReference type="Proteomes" id="UP000199423"/>
    </source>
</evidence>
<proteinExistence type="predicted"/>
<sequence>MAAQSPSATAGPEFDPILDDQEDLPRTFRREKEARAREARERAEQERAAAPTLPMGVADRRARPRPDTYASSDLDTAGDQQLVSASVRRFDVPFVDLVTFFLKAVIASIPALFLLGAILWVMGAALEALFPALIKMKILISFPN</sequence>
<feature type="compositionally biased region" description="Basic and acidic residues" evidence="1">
    <location>
        <begin position="23"/>
        <end position="47"/>
    </location>
</feature>
<organism evidence="3 4">
    <name type="scientific">Hyphomicrobium facile</name>
    <dbReference type="NCBI Taxonomy" id="51670"/>
    <lineage>
        <taxon>Bacteria</taxon>
        <taxon>Pseudomonadati</taxon>
        <taxon>Pseudomonadota</taxon>
        <taxon>Alphaproteobacteria</taxon>
        <taxon>Hyphomicrobiales</taxon>
        <taxon>Hyphomicrobiaceae</taxon>
        <taxon>Hyphomicrobium</taxon>
    </lineage>
</organism>
<name>A0A1I7MYF1_9HYPH</name>
<dbReference type="Proteomes" id="UP000199423">
    <property type="component" value="Unassembled WGS sequence"/>
</dbReference>
<dbReference type="EMBL" id="FPCH01000001">
    <property type="protein sequence ID" value="SFV27442.1"/>
    <property type="molecule type" value="Genomic_DNA"/>
</dbReference>
<evidence type="ECO:0000313" key="3">
    <source>
        <dbReference type="EMBL" id="SFV27442.1"/>
    </source>
</evidence>
<gene>
    <name evidence="3" type="ORF">SAMN04488557_0761</name>
</gene>
<reference evidence="4" key="1">
    <citation type="submission" date="2016-10" db="EMBL/GenBank/DDBJ databases">
        <authorList>
            <person name="Varghese N."/>
            <person name="Submissions S."/>
        </authorList>
    </citation>
    <scope>NUCLEOTIDE SEQUENCE [LARGE SCALE GENOMIC DNA]</scope>
    <source>
        <strain evidence="4">DSM 1565</strain>
    </source>
</reference>
<keyword evidence="2" id="KW-0472">Membrane</keyword>
<dbReference type="RefSeq" id="WP_092866247.1">
    <property type="nucleotide sequence ID" value="NZ_FPCH01000001.1"/>
</dbReference>
<feature type="region of interest" description="Disordered" evidence="1">
    <location>
        <begin position="1"/>
        <end position="74"/>
    </location>
</feature>